<evidence type="ECO:0000259" key="1">
    <source>
        <dbReference type="Pfam" id="PF22818"/>
    </source>
</evidence>
<dbReference type="InterPro" id="IPR029069">
    <property type="entry name" value="HotDog_dom_sf"/>
</dbReference>
<gene>
    <name evidence="2" type="ORF">LEN_0463</name>
</gene>
<dbReference type="GO" id="GO:0016829">
    <property type="term" value="F:lyase activity"/>
    <property type="evidence" value="ECO:0007669"/>
    <property type="project" value="UniProtKB-KW"/>
</dbReference>
<dbReference type="AlphaFoldDB" id="A0AAU9AFA5"/>
<dbReference type="SUPFAM" id="SSF54637">
    <property type="entry name" value="Thioesterase/thiol ester dehydrase-isomerase"/>
    <property type="match status" value="1"/>
</dbReference>
<proteinExistence type="predicted"/>
<accession>A0AAU9AFA5</accession>
<dbReference type="RefSeq" id="WP_096376481.1">
    <property type="nucleotide sequence ID" value="NZ_AP014940.1"/>
</dbReference>
<evidence type="ECO:0000313" key="3">
    <source>
        <dbReference type="Proteomes" id="UP000218824"/>
    </source>
</evidence>
<feature type="domain" description="ApeI dehydratase-like" evidence="1">
    <location>
        <begin position="2"/>
        <end position="70"/>
    </location>
</feature>
<evidence type="ECO:0000313" key="2">
    <source>
        <dbReference type="EMBL" id="BAV95950.1"/>
    </source>
</evidence>
<dbReference type="InterPro" id="IPR054545">
    <property type="entry name" value="ApeI-like"/>
</dbReference>
<dbReference type="Gene3D" id="3.10.129.10">
    <property type="entry name" value="Hotdog Thioesterase"/>
    <property type="match status" value="1"/>
</dbReference>
<protein>
    <submittedName>
        <fullName evidence="2">Xanthomonadin biosynthesis acyl carrier protein dehydratase</fullName>
    </submittedName>
</protein>
<name>A0AAU9AFA5_LYSEN</name>
<reference evidence="2 3" key="1">
    <citation type="journal article" date="2017" name="DNA Res.">
        <title>Complete genome sequence and expression profile of the commercial lytic enzyme producer Lysobacter enzymogenes M497-1.</title>
        <authorList>
            <person name="Takami H."/>
            <person name="Toyoda A."/>
            <person name="Uchiyama I."/>
            <person name="Itoh T."/>
            <person name="Takaki Y."/>
            <person name="Arai W."/>
            <person name="Nishi S."/>
            <person name="Kawai M."/>
            <person name="Shinya K."/>
            <person name="Ikeda H."/>
        </authorList>
    </citation>
    <scope>NUCLEOTIDE SEQUENCE [LARGE SCALE GENOMIC DNA]</scope>
    <source>
        <strain evidence="2 3">M497-1</strain>
    </source>
</reference>
<dbReference type="Pfam" id="PF22818">
    <property type="entry name" value="ApeI-like"/>
    <property type="match status" value="1"/>
</dbReference>
<dbReference type="EMBL" id="AP014940">
    <property type="protein sequence ID" value="BAV95950.1"/>
    <property type="molecule type" value="Genomic_DNA"/>
</dbReference>
<sequence length="113" mass="12169">MNFVVPADHPCLPGHFPGRPLVPGVVVLERVLQALRAQYGEPLGLRLPQVKFLQPLLPGETARIELEPIEPDRSASKPAGAARWRFRVHRGEELLASGELVADAAARGGQAPA</sequence>
<dbReference type="GeneID" id="83062375"/>
<dbReference type="KEGG" id="lem:LEN_0463"/>
<dbReference type="Proteomes" id="UP000218824">
    <property type="component" value="Chromosome"/>
</dbReference>
<organism evidence="2 3">
    <name type="scientific">Lysobacter enzymogenes</name>
    <dbReference type="NCBI Taxonomy" id="69"/>
    <lineage>
        <taxon>Bacteria</taxon>
        <taxon>Pseudomonadati</taxon>
        <taxon>Pseudomonadota</taxon>
        <taxon>Gammaproteobacteria</taxon>
        <taxon>Lysobacterales</taxon>
        <taxon>Lysobacteraceae</taxon>
        <taxon>Lysobacter</taxon>
    </lineage>
</organism>